<dbReference type="InterPro" id="IPR018834">
    <property type="entry name" value="DNA/RNA-bd_Est1-type"/>
</dbReference>
<feature type="non-terminal residue" evidence="4">
    <location>
        <position position="1"/>
    </location>
</feature>
<reference evidence="4 5" key="1">
    <citation type="journal article" date="2006" name="Science">
        <title>Phytophthora genome sequences uncover evolutionary origins and mechanisms of pathogenesis.</title>
        <authorList>
            <person name="Tyler B.M."/>
            <person name="Tripathy S."/>
            <person name="Zhang X."/>
            <person name="Dehal P."/>
            <person name="Jiang R.H."/>
            <person name="Aerts A."/>
            <person name="Arredondo F.D."/>
            <person name="Baxter L."/>
            <person name="Bensasson D."/>
            <person name="Beynon J.L."/>
            <person name="Chapman J."/>
            <person name="Damasceno C.M."/>
            <person name="Dorrance A.E."/>
            <person name="Dou D."/>
            <person name="Dickerman A.W."/>
            <person name="Dubchak I.L."/>
            <person name="Garbelotto M."/>
            <person name="Gijzen M."/>
            <person name="Gordon S.G."/>
            <person name="Govers F."/>
            <person name="Grunwald N.J."/>
            <person name="Huang W."/>
            <person name="Ivors K.L."/>
            <person name="Jones R.W."/>
            <person name="Kamoun S."/>
            <person name="Krampis K."/>
            <person name="Lamour K.H."/>
            <person name="Lee M.K."/>
            <person name="McDonald W.H."/>
            <person name="Medina M."/>
            <person name="Meijer H.J."/>
            <person name="Nordberg E.K."/>
            <person name="Maclean D.J."/>
            <person name="Ospina-Giraldo M.D."/>
            <person name="Morris P.F."/>
            <person name="Phuntumart V."/>
            <person name="Putnam N.H."/>
            <person name="Rash S."/>
            <person name="Rose J.K."/>
            <person name="Sakihama Y."/>
            <person name="Salamov A.A."/>
            <person name="Savidor A."/>
            <person name="Scheuring C.F."/>
            <person name="Smith B.M."/>
            <person name="Sobral B.W."/>
            <person name="Terry A."/>
            <person name="Torto-Alalibo T.A."/>
            <person name="Win J."/>
            <person name="Xu Z."/>
            <person name="Zhang H."/>
            <person name="Grigoriev I.V."/>
            <person name="Rokhsar D.S."/>
            <person name="Boore J.L."/>
        </authorList>
    </citation>
    <scope>NUCLEOTIDE SEQUENCE [LARGE SCALE GENOMIC DNA]</scope>
    <source>
        <strain evidence="4 5">P6497</strain>
    </source>
</reference>
<dbReference type="Proteomes" id="UP000002640">
    <property type="component" value="Unassembled WGS sequence"/>
</dbReference>
<sequence>QSISERLWRSWYREIEKNQSPFVLTSCSKFYSSLVDQLQASLRRPNRLPEHLDGLKHSLQLALVALGDVARYQQNRLQKGESRDWSAARAYYQRALEVAPSSGKVYNQMGLLAVLEGKLVDGAYLYARSLVCESPFGNSSNLLHVLQRGRTADKQLQAQQQVSGSPSCEAMEAYSARVLSCLRMLLTGKDSKSDWGEALKRSLAALGHLLDVCDQQDESMPIDGSLLEKLSSLLTHAVCLTIVLTHSTQHVIEEKLSRESFDEAFKAGAGSERTQKALEAGNVMVSCVLLKLVALLSASAESTRTKYFANALLPAVNVYLDWLQLHQKLLLKLNPGAAALQEHCIALFHTLSANGFIERGLCCARKWDDDLSSAVLPEDREMNGFLPYEKALLARFPEELTPEKNSSRQLTEEERLVLRATRFMTLSERFVFSGKPPTPISCMESGSSKITQLASSGAIATTIVDPFAIDPVLNGRLCVLCSNTSTFAEGVCEFCGYEDEDCDVDTVSDDGGDSLNHPSWIQQYDLAYNNNNSSPGTSPASPQSPPVRRGSSTSSSSPQSTPPMSPPGKLEIDFKTIMAIGADNDDFQDGLTASKDQRRLIVVDAPNVAMRHGKGKVFSCAGIELAVNYFQALGHRVVAFIPDYMLQSDDERAEREEQGEVLTAAKIPDDVALLERLVHKGVLIPTPPQDYDDSYSIQYAGLHDGYVVTNDLFRDHIVNMVGPRERKVAMRAWLRAHQISYSWVRNEFLPNPNFRCEVACT</sequence>
<evidence type="ECO:0000259" key="3">
    <source>
        <dbReference type="Pfam" id="PF11977"/>
    </source>
</evidence>
<dbReference type="GeneID" id="20654135"/>
<evidence type="ECO:0000313" key="5">
    <source>
        <dbReference type="Proteomes" id="UP000002640"/>
    </source>
</evidence>
<keyword evidence="5" id="KW-1185">Reference proteome</keyword>
<dbReference type="RefSeq" id="XP_009514531.1">
    <property type="nucleotide sequence ID" value="XM_009516236.1"/>
</dbReference>
<dbReference type="PANTHER" id="PTHR15696">
    <property type="entry name" value="SMG-7 SUPPRESSOR WITH MORPHOLOGICAL EFFECT ON GENITALIA PROTEIN 7"/>
    <property type="match status" value="1"/>
</dbReference>
<organism evidence="4 5">
    <name type="scientific">Phytophthora sojae (strain P6497)</name>
    <name type="common">Soybean stem and root rot agent</name>
    <name type="synonym">Phytophthora megasperma f. sp. glycines</name>
    <dbReference type="NCBI Taxonomy" id="1094619"/>
    <lineage>
        <taxon>Eukaryota</taxon>
        <taxon>Sar</taxon>
        <taxon>Stramenopiles</taxon>
        <taxon>Oomycota</taxon>
        <taxon>Peronosporomycetes</taxon>
        <taxon>Peronosporales</taxon>
        <taxon>Peronosporaceae</taxon>
        <taxon>Phytophthora</taxon>
    </lineage>
</organism>
<dbReference type="AlphaFoldDB" id="G4YEH9"/>
<dbReference type="Gene3D" id="1.25.40.10">
    <property type="entry name" value="Tetratricopeptide repeat domain"/>
    <property type="match status" value="1"/>
</dbReference>
<dbReference type="SMR" id="G4YEH9"/>
<feature type="domain" description="RNase NYN" evidence="3">
    <location>
        <begin position="598"/>
        <end position="751"/>
    </location>
</feature>
<protein>
    <recommendedName>
        <fullName evidence="6">RNase NYN domain-containing protein</fullName>
    </recommendedName>
</protein>
<dbReference type="Pfam" id="PF10373">
    <property type="entry name" value="EST1_DNA_bind"/>
    <property type="match status" value="1"/>
</dbReference>
<proteinExistence type="predicted"/>
<dbReference type="Gene3D" id="3.40.50.11980">
    <property type="match status" value="1"/>
</dbReference>
<dbReference type="OMA" id="DHERGIN"/>
<dbReference type="GO" id="GO:0005697">
    <property type="term" value="C:telomerase holoenzyme complex"/>
    <property type="evidence" value="ECO:0007669"/>
    <property type="project" value="TreeGrafter"/>
</dbReference>
<evidence type="ECO:0000256" key="1">
    <source>
        <dbReference type="SAM" id="MobiDB-lite"/>
    </source>
</evidence>
<dbReference type="InParanoid" id="G4YEH9"/>
<dbReference type="InterPro" id="IPR011990">
    <property type="entry name" value="TPR-like_helical_dom_sf"/>
</dbReference>
<dbReference type="PANTHER" id="PTHR15696:SF0">
    <property type="entry name" value="TELOMERASE-BINDING PROTEIN EST1A"/>
    <property type="match status" value="1"/>
</dbReference>
<dbReference type="SUPFAM" id="SSF48452">
    <property type="entry name" value="TPR-like"/>
    <property type="match status" value="1"/>
</dbReference>
<dbReference type="GO" id="GO:0070034">
    <property type="term" value="F:telomerase RNA binding"/>
    <property type="evidence" value="ECO:0007669"/>
    <property type="project" value="TreeGrafter"/>
</dbReference>
<feature type="region of interest" description="Disordered" evidence="1">
    <location>
        <begin position="527"/>
        <end position="570"/>
    </location>
</feature>
<evidence type="ECO:0008006" key="6">
    <source>
        <dbReference type="Google" id="ProtNLM"/>
    </source>
</evidence>
<evidence type="ECO:0000259" key="2">
    <source>
        <dbReference type="Pfam" id="PF10373"/>
    </source>
</evidence>
<gene>
    <name evidence="4" type="ORF">PHYSODRAFT_471728</name>
</gene>
<name>G4YEH9_PHYSP</name>
<dbReference type="InterPro" id="IPR045153">
    <property type="entry name" value="Est1/Ebs1-like"/>
</dbReference>
<feature type="compositionally biased region" description="Polar residues" evidence="1">
    <location>
        <begin position="527"/>
        <end position="541"/>
    </location>
</feature>
<dbReference type="EMBL" id="JH159151">
    <property type="protein sequence ID" value="EGZ27256.1"/>
    <property type="molecule type" value="Genomic_DNA"/>
</dbReference>
<feature type="domain" description="DNA/RNA-binding" evidence="2">
    <location>
        <begin position="88"/>
        <end position="390"/>
    </location>
</feature>
<accession>G4YEH9</accession>
<dbReference type="InterPro" id="IPR021869">
    <property type="entry name" value="RNase_Zc3h12_NYN"/>
</dbReference>
<feature type="compositionally biased region" description="Low complexity" evidence="1">
    <location>
        <begin position="546"/>
        <end position="559"/>
    </location>
</feature>
<dbReference type="Pfam" id="PF11977">
    <property type="entry name" value="RNase_Zc3h12a"/>
    <property type="match status" value="1"/>
</dbReference>
<dbReference type="KEGG" id="psoj:PHYSODRAFT_471728"/>
<evidence type="ECO:0000313" key="4">
    <source>
        <dbReference type="EMBL" id="EGZ27256.1"/>
    </source>
</evidence>
<dbReference type="GO" id="GO:0000184">
    <property type="term" value="P:nuclear-transcribed mRNA catabolic process, nonsense-mediated decay"/>
    <property type="evidence" value="ECO:0007669"/>
    <property type="project" value="TreeGrafter"/>
</dbReference>
<dbReference type="GO" id="GO:0042162">
    <property type="term" value="F:telomeric DNA binding"/>
    <property type="evidence" value="ECO:0007669"/>
    <property type="project" value="TreeGrafter"/>
</dbReference>